<dbReference type="GO" id="GO:0043139">
    <property type="term" value="F:5'-3' DNA helicase activity"/>
    <property type="evidence" value="ECO:0007669"/>
    <property type="project" value="UniProtKB-UniRule"/>
</dbReference>
<comment type="similarity">
    <text evidence="3">Belongs to the RecD family. RecD2 subfamily.</text>
</comment>
<dbReference type="AlphaFoldDB" id="A0A7W7WSG8"/>
<feature type="binding site" evidence="3">
    <location>
        <begin position="372"/>
        <end position="376"/>
    </location>
    <ligand>
        <name>ATP</name>
        <dbReference type="ChEBI" id="CHEBI:30616"/>
    </ligand>
</feature>
<feature type="domain" description="Helix-hairpin-helix DNA-binding motif class 1" evidence="4">
    <location>
        <begin position="198"/>
        <end position="217"/>
    </location>
</feature>
<sequence>MTATGSSLAPAARPPGVVLEAVLERITYANEETGYTIARVATERTGPDLLTVVGSLLGVQPGESVRLVGRWGSHPKYGRQFEVYSYTTVLPATIQGIERYLGSGLIKGIGPKMAARIVEHFGAETLRVIEEEADRLVEVPGLGPKRTKLIAVAWEEQKAIKEVMVFLQGVGVSTSLAVRIYKKYGDGSISIVRNQPYRLASDVWGIGFKTADTIAQAVGIPHDSPQRVQAGIQYTLSEAADNGHCYLPEPNLVADAAEILKVSKELVQTCLADLVAEEGVIREEVPNASVEGGVIPAVYLVPFHRAESALAGSLLRLLRSSHDRMPAFVDVDWAKALAWLRTRTGADLADEQEQAVRLALTAKVAVLTGGPGCGKSFTVKSIITLAAAKQAKIVLAAPTGRAAKRMTELTGHPAATVHRLLKLRPGGDPSHDRDNPIDADLIVVDEASMLDLILANKLIKAIAPGAHLLLVGDVDQLPSVGAGEVLRDVLAAETIPRVRLTKIFRQAQESGVVVNAHRINAGQAPAIDGYPDFFLFPVDDPEATSELVVDIVARRVPRKFKLHPRDIQVLTPMHRGPAGAGNLNLTLQQALAPHREGMPERRHGARVFRVGDKVIQIRNNYDKGVAGVFNGTVGVVTALSTDDRQLAVRTDEDEDITYEFDELDELQHAYAITVHRSQGSEYPAVVVPLTMSSYTLLQRNLLYTAVTRAKKLVVLVGSRKAIAIAVRTAGTGRRHTALTHRLTKT</sequence>
<keyword evidence="3 5" id="KW-0378">Hydrolase</keyword>
<keyword evidence="6" id="KW-1185">Reference proteome</keyword>
<dbReference type="Pfam" id="PF23139">
    <property type="entry name" value="OB_YrrC"/>
    <property type="match status" value="1"/>
</dbReference>
<dbReference type="NCBIfam" id="TIGR01448">
    <property type="entry name" value="recD_rel"/>
    <property type="match status" value="1"/>
</dbReference>
<evidence type="ECO:0000256" key="2">
    <source>
        <dbReference type="ARBA" id="ARBA00022840"/>
    </source>
</evidence>
<dbReference type="SMART" id="SM00278">
    <property type="entry name" value="HhH1"/>
    <property type="match status" value="3"/>
</dbReference>
<comment type="caution">
    <text evidence="5">The sequence shown here is derived from an EMBL/GenBank/DDBJ whole genome shotgun (WGS) entry which is preliminary data.</text>
</comment>
<reference evidence="5 6" key="1">
    <citation type="submission" date="2020-08" db="EMBL/GenBank/DDBJ databases">
        <title>Sequencing the genomes of 1000 actinobacteria strains.</title>
        <authorList>
            <person name="Klenk H.-P."/>
        </authorList>
    </citation>
    <scope>NUCLEOTIDE SEQUENCE [LARGE SCALE GENOMIC DNA]</scope>
    <source>
        <strain evidence="5 6">DSM 45886</strain>
    </source>
</reference>
<accession>A0A7W7WSG8</accession>
<keyword evidence="3" id="KW-0238">DNA-binding</keyword>
<organism evidence="5 6">
    <name type="scientific">Micromonospora polyrhachis</name>
    <dbReference type="NCBI Taxonomy" id="1282883"/>
    <lineage>
        <taxon>Bacteria</taxon>
        <taxon>Bacillati</taxon>
        <taxon>Actinomycetota</taxon>
        <taxon>Actinomycetes</taxon>
        <taxon>Micromonosporales</taxon>
        <taxon>Micromonosporaceae</taxon>
        <taxon>Micromonospora</taxon>
    </lineage>
</organism>
<dbReference type="InterPro" id="IPR010994">
    <property type="entry name" value="RuvA_2-like"/>
</dbReference>
<dbReference type="InterPro" id="IPR050534">
    <property type="entry name" value="Coronavir_polyprotein_1ab"/>
</dbReference>
<dbReference type="GO" id="GO:0006281">
    <property type="term" value="P:DNA repair"/>
    <property type="evidence" value="ECO:0007669"/>
    <property type="project" value="InterPro"/>
</dbReference>
<dbReference type="InterPro" id="IPR003583">
    <property type="entry name" value="Hlx-hairpin-Hlx_DNA-bd_motif"/>
</dbReference>
<dbReference type="Gene3D" id="3.40.50.300">
    <property type="entry name" value="P-loop containing nucleotide triphosphate hydrolases"/>
    <property type="match status" value="2"/>
</dbReference>
<keyword evidence="2 3" id="KW-0067">ATP-binding</keyword>
<dbReference type="InterPro" id="IPR027785">
    <property type="entry name" value="UvrD-like_helicase_C"/>
</dbReference>
<dbReference type="GO" id="GO:0006310">
    <property type="term" value="P:DNA recombination"/>
    <property type="evidence" value="ECO:0007669"/>
    <property type="project" value="InterPro"/>
</dbReference>
<comment type="function">
    <text evidence="3">DNA-dependent ATPase and ATP-dependent 5'-3' DNA helicase. Has no activity on blunt DNA or DNA with 3'-overhangs, requires at least 10 bases of 5'-ssDNA for helicase activity.</text>
</comment>
<dbReference type="SUPFAM" id="SSF52540">
    <property type="entry name" value="P-loop containing nucleoside triphosphate hydrolases"/>
    <property type="match status" value="2"/>
</dbReference>
<dbReference type="Pfam" id="PF18335">
    <property type="entry name" value="SH3_13"/>
    <property type="match status" value="1"/>
</dbReference>
<feature type="domain" description="Helix-hairpin-helix DNA-binding motif class 1" evidence="4">
    <location>
        <begin position="106"/>
        <end position="120"/>
    </location>
</feature>
<evidence type="ECO:0000313" key="5">
    <source>
        <dbReference type="EMBL" id="MBB4961969.1"/>
    </source>
</evidence>
<dbReference type="GO" id="GO:0003677">
    <property type="term" value="F:DNA binding"/>
    <property type="evidence" value="ECO:0007669"/>
    <property type="project" value="UniProtKB-UniRule"/>
</dbReference>
<dbReference type="GO" id="GO:0009338">
    <property type="term" value="C:exodeoxyribonuclease V complex"/>
    <property type="evidence" value="ECO:0007669"/>
    <property type="project" value="TreeGrafter"/>
</dbReference>
<protein>
    <recommendedName>
        <fullName evidence="3">ATP-dependent RecD2 DNA helicase</fullName>
        <ecNumber evidence="3">5.6.2.3</ecNumber>
    </recommendedName>
    <alternativeName>
        <fullName evidence="3">DNA 5'-3' helicase subunit RecD2</fullName>
    </alternativeName>
</protein>
<dbReference type="HAMAP" id="MF_01488">
    <property type="entry name" value="RecD2"/>
    <property type="match status" value="1"/>
</dbReference>
<name>A0A7W7WSG8_9ACTN</name>
<dbReference type="InterPro" id="IPR029493">
    <property type="entry name" value="RecD2-like_HHH"/>
</dbReference>
<dbReference type="Pfam" id="PF13538">
    <property type="entry name" value="UvrD_C_2"/>
    <property type="match status" value="1"/>
</dbReference>
<keyword evidence="1 3" id="KW-0547">Nucleotide-binding</keyword>
<dbReference type="GO" id="GO:0017116">
    <property type="term" value="F:single-stranded DNA helicase activity"/>
    <property type="evidence" value="ECO:0007669"/>
    <property type="project" value="TreeGrafter"/>
</dbReference>
<dbReference type="Pfam" id="PF14490">
    <property type="entry name" value="HHH_RecD2"/>
    <property type="match status" value="1"/>
</dbReference>
<dbReference type="Pfam" id="PF14520">
    <property type="entry name" value="HHH_5"/>
    <property type="match status" value="1"/>
</dbReference>
<dbReference type="Gene3D" id="1.10.10.2220">
    <property type="match status" value="1"/>
</dbReference>
<evidence type="ECO:0000256" key="3">
    <source>
        <dbReference type="HAMAP-Rule" id="MF_01488"/>
    </source>
</evidence>
<dbReference type="InterPro" id="IPR027417">
    <property type="entry name" value="P-loop_NTPase"/>
</dbReference>
<dbReference type="Proteomes" id="UP000578819">
    <property type="component" value="Unassembled WGS sequence"/>
</dbReference>
<dbReference type="GO" id="GO:0005524">
    <property type="term" value="F:ATP binding"/>
    <property type="evidence" value="ECO:0007669"/>
    <property type="project" value="UniProtKB-UniRule"/>
</dbReference>
<dbReference type="PANTHER" id="PTHR43788">
    <property type="entry name" value="DNA2/NAM7 HELICASE FAMILY MEMBER"/>
    <property type="match status" value="1"/>
</dbReference>
<dbReference type="SUPFAM" id="SSF47781">
    <property type="entry name" value="RuvA domain 2-like"/>
    <property type="match status" value="1"/>
</dbReference>
<dbReference type="Pfam" id="PF13245">
    <property type="entry name" value="AAA_19"/>
    <property type="match status" value="1"/>
</dbReference>
<proteinExistence type="inferred from homology"/>
<dbReference type="GO" id="GO:0016787">
    <property type="term" value="F:hydrolase activity"/>
    <property type="evidence" value="ECO:0007669"/>
    <property type="project" value="UniProtKB-KW"/>
</dbReference>
<dbReference type="CDD" id="cd17933">
    <property type="entry name" value="DEXSc_RecD-like"/>
    <property type="match status" value="1"/>
</dbReference>
<comment type="catalytic activity">
    <reaction evidence="3">
        <text>ATP + H2O = ADP + phosphate + H(+)</text>
        <dbReference type="Rhea" id="RHEA:13065"/>
        <dbReference type="ChEBI" id="CHEBI:15377"/>
        <dbReference type="ChEBI" id="CHEBI:15378"/>
        <dbReference type="ChEBI" id="CHEBI:30616"/>
        <dbReference type="ChEBI" id="CHEBI:43474"/>
        <dbReference type="ChEBI" id="CHEBI:456216"/>
        <dbReference type="EC" id="5.6.2.3"/>
    </reaction>
</comment>
<dbReference type="EMBL" id="JACHJW010000001">
    <property type="protein sequence ID" value="MBB4961969.1"/>
    <property type="molecule type" value="Genomic_DNA"/>
</dbReference>
<dbReference type="EC" id="5.6.2.3" evidence="3"/>
<evidence type="ECO:0000313" key="6">
    <source>
        <dbReference type="Proteomes" id="UP000578819"/>
    </source>
</evidence>
<dbReference type="InterPro" id="IPR055446">
    <property type="entry name" value="RecD2_N_OB"/>
</dbReference>
<dbReference type="Gene3D" id="2.30.30.940">
    <property type="match status" value="1"/>
</dbReference>
<dbReference type="InterPro" id="IPR006345">
    <property type="entry name" value="RecD2"/>
</dbReference>
<feature type="domain" description="Helix-hairpin-helix DNA-binding motif class 1" evidence="4">
    <location>
        <begin position="134"/>
        <end position="153"/>
    </location>
</feature>
<evidence type="ECO:0000259" key="4">
    <source>
        <dbReference type="SMART" id="SM00278"/>
    </source>
</evidence>
<keyword evidence="3" id="KW-0347">Helicase</keyword>
<dbReference type="Gene3D" id="1.10.150.20">
    <property type="entry name" value="5' to 3' exonuclease, C-terminal subdomain"/>
    <property type="match status" value="1"/>
</dbReference>
<gene>
    <name evidence="3" type="primary">recD2</name>
    <name evidence="5" type="ORF">FHR38_005702</name>
</gene>
<dbReference type="CDD" id="cd18809">
    <property type="entry name" value="SF1_C_RecD"/>
    <property type="match status" value="1"/>
</dbReference>
<evidence type="ECO:0000256" key="1">
    <source>
        <dbReference type="ARBA" id="ARBA00022741"/>
    </source>
</evidence>
<dbReference type="PANTHER" id="PTHR43788:SF6">
    <property type="entry name" value="DNA HELICASE B"/>
    <property type="match status" value="1"/>
</dbReference>
<dbReference type="InterPro" id="IPR041451">
    <property type="entry name" value="RecD2_SH13"/>
</dbReference>
<keyword evidence="3" id="KW-0413">Isomerase</keyword>